<proteinExistence type="predicted"/>
<accession>A0AAE0H7X6</accession>
<dbReference type="Proteomes" id="UP001278766">
    <property type="component" value="Unassembled WGS sequence"/>
</dbReference>
<protein>
    <recommendedName>
        <fullName evidence="4">F-box domain-containing protein</fullName>
    </recommendedName>
</protein>
<evidence type="ECO:0000256" key="1">
    <source>
        <dbReference type="SAM" id="MobiDB-lite"/>
    </source>
</evidence>
<evidence type="ECO:0000313" key="2">
    <source>
        <dbReference type="EMBL" id="KAK3291624.1"/>
    </source>
</evidence>
<dbReference type="RefSeq" id="XP_062655138.1">
    <property type="nucleotide sequence ID" value="XM_062801931.1"/>
</dbReference>
<name>A0AAE0H7X6_9PEZI</name>
<feature type="compositionally biased region" description="Polar residues" evidence="1">
    <location>
        <begin position="33"/>
        <end position="42"/>
    </location>
</feature>
<gene>
    <name evidence="2" type="ORF">B0H64DRAFT_367002</name>
</gene>
<dbReference type="AlphaFoldDB" id="A0AAE0H7X6"/>
<comment type="caution">
    <text evidence="2">The sequence shown here is derived from an EMBL/GenBank/DDBJ whole genome shotgun (WGS) entry which is preliminary data.</text>
</comment>
<reference evidence="2" key="2">
    <citation type="submission" date="2023-06" db="EMBL/GenBank/DDBJ databases">
        <authorList>
            <consortium name="Lawrence Berkeley National Laboratory"/>
            <person name="Haridas S."/>
            <person name="Hensen N."/>
            <person name="Bonometti L."/>
            <person name="Westerberg I."/>
            <person name="Brannstrom I.O."/>
            <person name="Guillou S."/>
            <person name="Cros-Aarteil S."/>
            <person name="Calhoun S."/>
            <person name="Kuo A."/>
            <person name="Mondo S."/>
            <person name="Pangilinan J."/>
            <person name="Riley R."/>
            <person name="Labutti K."/>
            <person name="Andreopoulos B."/>
            <person name="Lipzen A."/>
            <person name="Chen C."/>
            <person name="Yanf M."/>
            <person name="Daum C."/>
            <person name="Ng V."/>
            <person name="Clum A."/>
            <person name="Steindorff A."/>
            <person name="Ohm R."/>
            <person name="Martin F."/>
            <person name="Silar P."/>
            <person name="Natvig D."/>
            <person name="Lalanne C."/>
            <person name="Gautier V."/>
            <person name="Ament-Velasquez S.L."/>
            <person name="Kruys A."/>
            <person name="Hutchinson M.I."/>
            <person name="Powell A.J."/>
            <person name="Barry K."/>
            <person name="Miller A.N."/>
            <person name="Grigoriev I.V."/>
            <person name="Debuchy R."/>
            <person name="Gladieux P."/>
            <person name="Thoren M.H."/>
            <person name="Johannesson H."/>
        </authorList>
    </citation>
    <scope>NUCLEOTIDE SEQUENCE</scope>
    <source>
        <strain evidence="2">CBS 168.71</strain>
    </source>
</reference>
<reference evidence="2" key="1">
    <citation type="journal article" date="2023" name="Mol. Phylogenet. Evol.">
        <title>Genome-scale phylogeny and comparative genomics of the fungal order Sordariales.</title>
        <authorList>
            <person name="Hensen N."/>
            <person name="Bonometti L."/>
            <person name="Westerberg I."/>
            <person name="Brannstrom I.O."/>
            <person name="Guillou S."/>
            <person name="Cros-Aarteil S."/>
            <person name="Calhoun S."/>
            <person name="Haridas S."/>
            <person name="Kuo A."/>
            <person name="Mondo S."/>
            <person name="Pangilinan J."/>
            <person name="Riley R."/>
            <person name="LaButti K."/>
            <person name="Andreopoulos B."/>
            <person name="Lipzen A."/>
            <person name="Chen C."/>
            <person name="Yan M."/>
            <person name="Daum C."/>
            <person name="Ng V."/>
            <person name="Clum A."/>
            <person name="Steindorff A."/>
            <person name="Ohm R.A."/>
            <person name="Martin F."/>
            <person name="Silar P."/>
            <person name="Natvig D.O."/>
            <person name="Lalanne C."/>
            <person name="Gautier V."/>
            <person name="Ament-Velasquez S.L."/>
            <person name="Kruys A."/>
            <person name="Hutchinson M.I."/>
            <person name="Powell A.J."/>
            <person name="Barry K."/>
            <person name="Miller A.N."/>
            <person name="Grigoriev I.V."/>
            <person name="Debuchy R."/>
            <person name="Gladieux P."/>
            <person name="Hiltunen Thoren M."/>
            <person name="Johannesson H."/>
        </authorList>
    </citation>
    <scope>NUCLEOTIDE SEQUENCE</scope>
    <source>
        <strain evidence="2">CBS 168.71</strain>
    </source>
</reference>
<feature type="region of interest" description="Disordered" evidence="1">
    <location>
        <begin position="19"/>
        <end position="42"/>
    </location>
</feature>
<keyword evidence="3" id="KW-1185">Reference proteome</keyword>
<dbReference type="GeneID" id="87838879"/>
<evidence type="ECO:0000313" key="3">
    <source>
        <dbReference type="Proteomes" id="UP001278766"/>
    </source>
</evidence>
<dbReference type="EMBL" id="JAUEPN010000009">
    <property type="protein sequence ID" value="KAK3291624.1"/>
    <property type="molecule type" value="Genomic_DNA"/>
</dbReference>
<organism evidence="2 3">
    <name type="scientific">Chaetomium fimeti</name>
    <dbReference type="NCBI Taxonomy" id="1854472"/>
    <lineage>
        <taxon>Eukaryota</taxon>
        <taxon>Fungi</taxon>
        <taxon>Dikarya</taxon>
        <taxon>Ascomycota</taxon>
        <taxon>Pezizomycotina</taxon>
        <taxon>Sordariomycetes</taxon>
        <taxon>Sordariomycetidae</taxon>
        <taxon>Sordariales</taxon>
        <taxon>Chaetomiaceae</taxon>
        <taxon>Chaetomium</taxon>
    </lineage>
</organism>
<sequence length="447" mass="51851">MGRLSLFCLFGRLRRREKRASNAPSVAPPATPEHQQPTPRVSSSITLETLPAELRHLILESIEDIKDLKALVFASPVYHQQYLHSRKWLLRRTLQTTLGNGNVLADAYAAHTSGSLHEEGVESHIHADTFRLFMDQYIAHRSVGPGQVWAEAAATEDDLIEMAAFYLAVTCPLLRICSSVLLMRLNRSPDDSRLSRAERTRFLRALYRYQTYCNIFGMRPGGDYKPFNLPHEERLVSFFGLFPPWEIEEINCIYALVRDKCEKIFDTTTMADLAKDHPGSDPAANRYLRSFNLSSPCKCHYLGIASRGLHAFLEIVQTPDDETLVRAMQKYMVWHERFLEETMMLPTQWRRRSRHPSAEDQAQARRDRLPFVGDEQGLMDGRSPAPPVAWVVMWRGQFKNEYGQAVDERFRKWGYVFWDCKRLKESGRRETLVRDLRNPDMTRMRWD</sequence>
<evidence type="ECO:0008006" key="4">
    <source>
        <dbReference type="Google" id="ProtNLM"/>
    </source>
</evidence>